<organism evidence="1 2">
    <name type="scientific">Azospirillum lipoferum</name>
    <dbReference type="NCBI Taxonomy" id="193"/>
    <lineage>
        <taxon>Bacteria</taxon>
        <taxon>Pseudomonadati</taxon>
        <taxon>Pseudomonadota</taxon>
        <taxon>Alphaproteobacteria</taxon>
        <taxon>Rhodospirillales</taxon>
        <taxon>Azospirillaceae</taxon>
        <taxon>Azospirillum</taxon>
    </lineage>
</organism>
<proteinExistence type="predicted"/>
<dbReference type="EMBL" id="VTTN01000006">
    <property type="protein sequence ID" value="KAA0595418.1"/>
    <property type="molecule type" value="Genomic_DNA"/>
</dbReference>
<dbReference type="OrthoDB" id="2079904at2"/>
<dbReference type="RefSeq" id="WP_149232359.1">
    <property type="nucleotide sequence ID" value="NZ_JALJXJ010000007.1"/>
</dbReference>
<dbReference type="PANTHER" id="PTHR13593">
    <property type="match status" value="1"/>
</dbReference>
<dbReference type="Gene3D" id="3.20.20.190">
    <property type="entry name" value="Phosphatidylinositol (PI) phosphodiesterase"/>
    <property type="match status" value="1"/>
</dbReference>
<comment type="caution">
    <text evidence="1">The sequence shown here is derived from an EMBL/GenBank/DDBJ whole genome shotgun (WGS) entry which is preliminary data.</text>
</comment>
<dbReference type="InterPro" id="IPR051057">
    <property type="entry name" value="PI-PLC_domain"/>
</dbReference>
<dbReference type="GO" id="GO:0006629">
    <property type="term" value="P:lipid metabolic process"/>
    <property type="evidence" value="ECO:0007669"/>
    <property type="project" value="InterPro"/>
</dbReference>
<reference evidence="1 2" key="1">
    <citation type="submission" date="2019-08" db="EMBL/GenBank/DDBJ databases">
        <authorList>
            <person name="Grouzdev D."/>
            <person name="Tikhonova E."/>
            <person name="Kravchenko I."/>
        </authorList>
    </citation>
    <scope>NUCLEOTIDE SEQUENCE [LARGE SCALE GENOMIC DNA]</scope>
    <source>
        <strain evidence="1 2">59b</strain>
    </source>
</reference>
<keyword evidence="2" id="KW-1185">Reference proteome</keyword>
<dbReference type="GO" id="GO:0008081">
    <property type="term" value="F:phosphoric diester hydrolase activity"/>
    <property type="evidence" value="ECO:0007669"/>
    <property type="project" value="InterPro"/>
</dbReference>
<dbReference type="SUPFAM" id="SSF51695">
    <property type="entry name" value="PLC-like phosphodiesterases"/>
    <property type="match status" value="1"/>
</dbReference>
<dbReference type="Proteomes" id="UP000324927">
    <property type="component" value="Unassembled WGS sequence"/>
</dbReference>
<dbReference type="AlphaFoldDB" id="A0A5A9GLS8"/>
<accession>A0A5A9GLS8</accession>
<sequence>MPSKGVNYYFYVSNPGTSIAATEYDNVKKSVSWTLDVPAGPGFRTGTVEVDYSFSFSGVDGSFGWQTVGTTPVLSGLAIIDPVTGNMDGGNLSVMMNTPSFSAPGFALSYGFYDSGPGYGDLTNRDQAYAYLTPPMNGWMGRLVAENPAAAAQPFNRFCLPGAHDAGTFDLGCVRRLLSNAQAVGAFLSLVGAKAFGALADVAASQAVTAITNLAVTQKDNVVAMLNMGCRYFDFRPGYLPPQIRSFDGGIYHQHTVIPGYPFASFLSDLLQWLAANPSEIVVVSANSQGFYDSSMAPDEATLAGILAAAQSGTGSTIAVGSAPDLESSYADLLSANKRLIFLNQISGWLPASKYDSYSDGAYATTQPGSIVGALSGMTAAGQSGSTYTVLQLQGTATNTGKEVIVSSAASQSSASSPLMSTKAYFDSVTYPWLLANVGKSLGNDQLVVFLNDFVDNALAATAATITLQRMGLTAQQ</sequence>
<dbReference type="PROSITE" id="PS50007">
    <property type="entry name" value="PIPLC_X_DOMAIN"/>
    <property type="match status" value="1"/>
</dbReference>
<protein>
    <recommendedName>
        <fullName evidence="3">PLC-like phosphodiesterase</fullName>
    </recommendedName>
</protein>
<evidence type="ECO:0000313" key="1">
    <source>
        <dbReference type="EMBL" id="KAA0595418.1"/>
    </source>
</evidence>
<dbReference type="PANTHER" id="PTHR13593:SF146">
    <property type="entry name" value="PLC-LIKE PHOSPHODIESTERASE"/>
    <property type="match status" value="1"/>
</dbReference>
<gene>
    <name evidence="1" type="ORF">FZ942_17525</name>
</gene>
<evidence type="ECO:0000313" key="2">
    <source>
        <dbReference type="Proteomes" id="UP000324927"/>
    </source>
</evidence>
<name>A0A5A9GLS8_AZOLI</name>
<evidence type="ECO:0008006" key="3">
    <source>
        <dbReference type="Google" id="ProtNLM"/>
    </source>
</evidence>
<dbReference type="InterPro" id="IPR017946">
    <property type="entry name" value="PLC-like_Pdiesterase_TIM-brl"/>
</dbReference>